<evidence type="ECO:0000256" key="2">
    <source>
        <dbReference type="SAM" id="MobiDB-lite"/>
    </source>
</evidence>
<dbReference type="Proteomes" id="UP000694001">
    <property type="component" value="Chromosome"/>
</dbReference>
<evidence type="ECO:0000313" key="4">
    <source>
        <dbReference type="Proteomes" id="UP000694001"/>
    </source>
</evidence>
<dbReference type="AlphaFoldDB" id="A0A975U2I2"/>
<dbReference type="KEGG" id="elio:KO353_01995"/>
<feature type="coiled-coil region" evidence="1">
    <location>
        <begin position="3"/>
        <end position="30"/>
    </location>
</feature>
<organism evidence="3 4">
    <name type="scientific">Elioraea tepida</name>
    <dbReference type="NCBI Taxonomy" id="2843330"/>
    <lineage>
        <taxon>Bacteria</taxon>
        <taxon>Pseudomonadati</taxon>
        <taxon>Pseudomonadota</taxon>
        <taxon>Alphaproteobacteria</taxon>
        <taxon>Acetobacterales</taxon>
        <taxon>Elioraeaceae</taxon>
        <taxon>Elioraea</taxon>
    </lineage>
</organism>
<sequence length="98" mass="10942">MGRRPASERLRALEQERQALEARIARARAQARSVEPQRLSRQRFVLGAVLLPLLGEESADGEALRRLVRQRASSPADRRLLGLDGDEDDAPVAMIEDD</sequence>
<feature type="compositionally biased region" description="Acidic residues" evidence="2">
    <location>
        <begin position="84"/>
        <end position="98"/>
    </location>
</feature>
<protein>
    <submittedName>
        <fullName evidence="3">Uncharacterized protein</fullName>
    </submittedName>
</protein>
<accession>A0A975U2I2</accession>
<dbReference type="EMBL" id="CP076448">
    <property type="protein sequence ID" value="QXM25050.1"/>
    <property type="molecule type" value="Genomic_DNA"/>
</dbReference>
<feature type="region of interest" description="Disordered" evidence="2">
    <location>
        <begin position="76"/>
        <end position="98"/>
    </location>
</feature>
<keyword evidence="1" id="KW-0175">Coiled coil</keyword>
<gene>
    <name evidence="3" type="ORF">KO353_01995</name>
</gene>
<dbReference type="RefSeq" id="WP_218286106.1">
    <property type="nucleotide sequence ID" value="NZ_CP076448.1"/>
</dbReference>
<evidence type="ECO:0000256" key="1">
    <source>
        <dbReference type="SAM" id="Coils"/>
    </source>
</evidence>
<reference evidence="3" key="1">
    <citation type="submission" date="2021-06" db="EMBL/GenBank/DDBJ databases">
        <title>Elioraea tepida, sp. nov., a moderately thermophilic aerobic anoxygenic phototrophic bacterium isolated from an alkaline siliceous hot spring mat community in Yellowstone National Park, WY, USA.</title>
        <authorList>
            <person name="Saini M.K."/>
            <person name="Yoshida S."/>
            <person name="Sebastian A."/>
            <person name="Hirose S."/>
            <person name="Hara E."/>
            <person name="Tamaki H."/>
            <person name="Soulier N.T."/>
            <person name="Albert I."/>
            <person name="Hanada S."/>
            <person name="Bryant D.A."/>
            <person name="Tank M."/>
        </authorList>
    </citation>
    <scope>NUCLEOTIDE SEQUENCE</scope>
    <source>
        <strain evidence="3">MS-P2</strain>
    </source>
</reference>
<keyword evidence="4" id="KW-1185">Reference proteome</keyword>
<evidence type="ECO:0000313" key="3">
    <source>
        <dbReference type="EMBL" id="QXM25050.1"/>
    </source>
</evidence>
<proteinExistence type="predicted"/>
<name>A0A975U2I2_9PROT</name>